<keyword evidence="3" id="KW-1185">Reference proteome</keyword>
<evidence type="ECO:0000313" key="2">
    <source>
        <dbReference type="EMBL" id="EGO61416.1"/>
    </source>
</evidence>
<protein>
    <submittedName>
        <fullName evidence="2">Uncharacterized protein</fullName>
    </submittedName>
</protein>
<dbReference type="KEGG" id="nte:NEUTE1DRAFT135359"/>
<evidence type="ECO:0000256" key="1">
    <source>
        <dbReference type="SAM" id="MobiDB-lite"/>
    </source>
</evidence>
<dbReference type="VEuPathDB" id="FungiDB:NEUTE1DRAFT_135359"/>
<dbReference type="HOGENOM" id="CLU_139296_0_0_1"/>
<dbReference type="GeneID" id="20825874"/>
<sequence length="124" mass="14077">MAFGLPSSLPLGIREGGRPERSFYRPGPPGLIPAWPAEGTEGKWRKWRSDLQNAMSFNGPIHYPPKPLKPETILKSGFIPYGFTSLKEATQKPDLAQHRAGRRRPSLEWPSLTGRIPFRQGEWW</sequence>
<feature type="region of interest" description="Disordered" evidence="1">
    <location>
        <begin position="1"/>
        <end position="36"/>
    </location>
</feature>
<dbReference type="Proteomes" id="UP000008065">
    <property type="component" value="Unassembled WGS sequence"/>
</dbReference>
<reference evidence="3" key="1">
    <citation type="journal article" date="2011" name="Genetics">
        <title>Massive changes in genome architecture accompany the transition to self-fertility in the filamentous fungus Neurospora tetrasperma.</title>
        <authorList>
            <person name="Ellison C.E."/>
            <person name="Stajich J.E."/>
            <person name="Jacobson D.J."/>
            <person name="Natvig D.O."/>
            <person name="Lapidus A."/>
            <person name="Foster B."/>
            <person name="Aerts A."/>
            <person name="Riley R."/>
            <person name="Lindquist E.A."/>
            <person name="Grigoriev I.V."/>
            <person name="Taylor J.W."/>
        </authorList>
    </citation>
    <scope>NUCLEOTIDE SEQUENCE [LARGE SCALE GENOMIC DNA]</scope>
    <source>
        <strain evidence="3">FGSC 2508 / P0657</strain>
    </source>
</reference>
<dbReference type="AlphaFoldDB" id="F8MD71"/>
<evidence type="ECO:0000313" key="3">
    <source>
        <dbReference type="Proteomes" id="UP000008065"/>
    </source>
</evidence>
<name>F8MD71_NEUT8</name>
<proteinExistence type="predicted"/>
<dbReference type="RefSeq" id="XP_009848477.1">
    <property type="nucleotide sequence ID" value="XM_009850175.1"/>
</dbReference>
<accession>F8MD71</accession>
<gene>
    <name evidence="2" type="ORF">NEUTE1DRAFT_135359</name>
</gene>
<organism evidence="2 3">
    <name type="scientific">Neurospora tetrasperma (strain FGSC 2508 / ATCC MYA-4615 / P0657)</name>
    <dbReference type="NCBI Taxonomy" id="510951"/>
    <lineage>
        <taxon>Eukaryota</taxon>
        <taxon>Fungi</taxon>
        <taxon>Dikarya</taxon>
        <taxon>Ascomycota</taxon>
        <taxon>Pezizomycotina</taxon>
        <taxon>Sordariomycetes</taxon>
        <taxon>Sordariomycetidae</taxon>
        <taxon>Sordariales</taxon>
        <taxon>Sordariaceae</taxon>
        <taxon>Neurospora</taxon>
    </lineage>
</organism>
<dbReference type="EMBL" id="GL891302">
    <property type="protein sequence ID" value="EGO61416.1"/>
    <property type="molecule type" value="Genomic_DNA"/>
</dbReference>
<feature type="region of interest" description="Disordered" evidence="1">
    <location>
        <begin position="90"/>
        <end position="111"/>
    </location>
</feature>